<feature type="transmembrane region" description="Helical" evidence="2">
    <location>
        <begin position="68"/>
        <end position="90"/>
    </location>
</feature>
<keyword evidence="2" id="KW-1133">Transmembrane helix</keyword>
<evidence type="ECO:0000313" key="3">
    <source>
        <dbReference type="EMBL" id="KKT37228.1"/>
    </source>
</evidence>
<dbReference type="EMBL" id="LCHP01000001">
    <property type="protein sequence ID" value="KKT37228.1"/>
    <property type="molecule type" value="Genomic_DNA"/>
</dbReference>
<evidence type="ECO:0000313" key="4">
    <source>
        <dbReference type="Proteomes" id="UP000033815"/>
    </source>
</evidence>
<keyword evidence="2" id="KW-0472">Membrane</keyword>
<proteinExistence type="predicted"/>
<sequence length="443" mass="48762">MEDIIRKPMKDVTVPSNDVIRRPQTVPEPYVAPIRDDEGDRIGKNPFFEKPKQKVSEPQKGRGAGKGVLFALLFALVLALAFFVANYFAMATIEVTPITRSAQIDNNFTATVSESDSELIFHFTSLSEVKAKEVPATIEKKIQKKASGTVTIFNAYNGESQRLIKNTRLESADHKIFRIDQSVVVPGAKVVDGKTVPGSVDSVVYADVAGKEYNIGLGDFTIPGFKGDPRYSKFYSASKPDSPIAGGFSGTVKVPSDEAIKSAQEELKQDLKKIAVEKARAQIPTEVSFFPGSMIVKFEEVPEEFTVSDTTNVSMRATVSVFFFDTAELTKKIAELLPLEDRENPFSITNMSSLDFKFVDDVNNVVLSDIENISFHLAGKADFVGQIDSKKISADFAGKSKKDITEIIKKQINIGDANVIVRPMWKKVFPSDPAKINVKIVTK</sequence>
<protein>
    <recommendedName>
        <fullName evidence="5">Baseplate protein J-like domain-containing protein</fullName>
    </recommendedName>
</protein>
<feature type="compositionally biased region" description="Basic and acidic residues" evidence="1">
    <location>
        <begin position="34"/>
        <end position="60"/>
    </location>
</feature>
<evidence type="ECO:0000256" key="1">
    <source>
        <dbReference type="SAM" id="MobiDB-lite"/>
    </source>
</evidence>
<accession>A0A837I8E3</accession>
<feature type="region of interest" description="Disordered" evidence="1">
    <location>
        <begin position="25"/>
        <end position="61"/>
    </location>
</feature>
<gene>
    <name evidence="3" type="ORF">UW25_C0001G0036</name>
</gene>
<dbReference type="AlphaFoldDB" id="A0A837I8E3"/>
<name>A0A837I8E3_9BACT</name>
<evidence type="ECO:0000256" key="2">
    <source>
        <dbReference type="SAM" id="Phobius"/>
    </source>
</evidence>
<evidence type="ECO:0008006" key="5">
    <source>
        <dbReference type="Google" id="ProtNLM"/>
    </source>
</evidence>
<organism evidence="3 4">
    <name type="scientific">Candidatus Nomurabacteria bacterium GW2011_GWB1_44_12</name>
    <dbReference type="NCBI Taxonomy" id="1618748"/>
    <lineage>
        <taxon>Bacteria</taxon>
        <taxon>Candidatus Nomuraibacteriota</taxon>
    </lineage>
</organism>
<dbReference type="Proteomes" id="UP000033815">
    <property type="component" value="Unassembled WGS sequence"/>
</dbReference>
<reference evidence="3 4" key="1">
    <citation type="journal article" date="2015" name="Nature">
        <title>rRNA introns, odd ribosomes, and small enigmatic genomes across a large radiation of phyla.</title>
        <authorList>
            <person name="Brown C.T."/>
            <person name="Hug L.A."/>
            <person name="Thomas B.C."/>
            <person name="Sharon I."/>
            <person name="Castelle C.J."/>
            <person name="Singh A."/>
            <person name="Wilkins M.J."/>
            <person name="Williams K.H."/>
            <person name="Banfield J.F."/>
        </authorList>
    </citation>
    <scope>NUCLEOTIDE SEQUENCE [LARGE SCALE GENOMIC DNA]</scope>
</reference>
<comment type="caution">
    <text evidence="3">The sequence shown here is derived from an EMBL/GenBank/DDBJ whole genome shotgun (WGS) entry which is preliminary data.</text>
</comment>
<keyword evidence="2" id="KW-0812">Transmembrane</keyword>